<feature type="region of interest" description="Disordered" evidence="1">
    <location>
        <begin position="1"/>
        <end position="21"/>
    </location>
</feature>
<keyword evidence="3" id="KW-1185">Reference proteome</keyword>
<evidence type="ECO:0000313" key="3">
    <source>
        <dbReference type="Proteomes" id="UP000315295"/>
    </source>
</evidence>
<comment type="caution">
    <text evidence="2">The sequence shown here is derived from an EMBL/GenBank/DDBJ whole genome shotgun (WGS) entry which is preliminary data.</text>
</comment>
<dbReference type="EMBL" id="VIEB01008278">
    <property type="protein sequence ID" value="TQD68830.1"/>
    <property type="molecule type" value="Genomic_DNA"/>
</dbReference>
<protein>
    <submittedName>
        <fullName evidence="2">Uncharacterized protein</fullName>
    </submittedName>
</protein>
<proteinExistence type="predicted"/>
<evidence type="ECO:0000256" key="1">
    <source>
        <dbReference type="SAM" id="MobiDB-lite"/>
    </source>
</evidence>
<dbReference type="AlphaFoldDB" id="A0A540K3Q3"/>
<sequence length="96" mass="10855">MEQPEVGDSLVTFLDDPQPQPKESSVCIDFSNCSFRALIEDLPSAFEGSFYENIERFLDLCNEIHDGVSTCKLIHKNNLGVRRVPLYITTCTVLED</sequence>
<gene>
    <name evidence="2" type="ORF">C1H46_045637</name>
</gene>
<name>A0A540K3Q3_MALBA</name>
<dbReference type="Proteomes" id="UP000315295">
    <property type="component" value="Unassembled WGS sequence"/>
</dbReference>
<reference evidence="2 3" key="1">
    <citation type="journal article" date="2019" name="G3 (Bethesda)">
        <title>Sequencing of a Wild Apple (Malus baccata) Genome Unravels the Differences Between Cultivated and Wild Apple Species Regarding Disease Resistance and Cold Tolerance.</title>
        <authorList>
            <person name="Chen X."/>
        </authorList>
    </citation>
    <scope>NUCLEOTIDE SEQUENCE [LARGE SCALE GENOMIC DNA]</scope>
    <source>
        <strain evidence="3">cv. Shandingzi</strain>
        <tissue evidence="2">Leaves</tissue>
    </source>
</reference>
<organism evidence="2 3">
    <name type="scientific">Malus baccata</name>
    <name type="common">Siberian crab apple</name>
    <name type="synonym">Pyrus baccata</name>
    <dbReference type="NCBI Taxonomy" id="106549"/>
    <lineage>
        <taxon>Eukaryota</taxon>
        <taxon>Viridiplantae</taxon>
        <taxon>Streptophyta</taxon>
        <taxon>Embryophyta</taxon>
        <taxon>Tracheophyta</taxon>
        <taxon>Spermatophyta</taxon>
        <taxon>Magnoliopsida</taxon>
        <taxon>eudicotyledons</taxon>
        <taxon>Gunneridae</taxon>
        <taxon>Pentapetalae</taxon>
        <taxon>rosids</taxon>
        <taxon>fabids</taxon>
        <taxon>Rosales</taxon>
        <taxon>Rosaceae</taxon>
        <taxon>Amygdaloideae</taxon>
        <taxon>Maleae</taxon>
        <taxon>Malus</taxon>
    </lineage>
</organism>
<evidence type="ECO:0000313" key="2">
    <source>
        <dbReference type="EMBL" id="TQD68830.1"/>
    </source>
</evidence>
<accession>A0A540K3Q3</accession>